<dbReference type="EMBL" id="FOSP01000001">
    <property type="protein sequence ID" value="SFK15216.1"/>
    <property type="molecule type" value="Genomic_DNA"/>
</dbReference>
<feature type="binding site" evidence="6">
    <location>
        <position position="144"/>
    </location>
    <ligand>
        <name>S-adenosyl-L-methionine</name>
        <dbReference type="ChEBI" id="CHEBI:59789"/>
    </ligand>
</feature>
<dbReference type="InterPro" id="IPR003682">
    <property type="entry name" value="rRNA_ssu_MeTfrase_G"/>
</dbReference>
<dbReference type="OrthoDB" id="9808773at2"/>
<dbReference type="HAMAP" id="MF_00074">
    <property type="entry name" value="16SrRNA_methyltr_G"/>
    <property type="match status" value="1"/>
</dbReference>
<keyword evidence="2 6" id="KW-0698">rRNA processing</keyword>
<keyword evidence="3 6" id="KW-0489">Methyltransferase</keyword>
<name>A0A1I3X8K2_9PROT</name>
<comment type="similarity">
    <text evidence="6">Belongs to the methyltransferase superfamily. RNA methyltransferase RsmG family.</text>
</comment>
<dbReference type="GO" id="GO:0070043">
    <property type="term" value="F:rRNA (guanine-N7-)-methyltransferase activity"/>
    <property type="evidence" value="ECO:0007669"/>
    <property type="project" value="UniProtKB-UniRule"/>
</dbReference>
<evidence type="ECO:0000256" key="3">
    <source>
        <dbReference type="ARBA" id="ARBA00022603"/>
    </source>
</evidence>
<comment type="caution">
    <text evidence="6">Lacks conserved residue(s) required for the propagation of feature annotation.</text>
</comment>
<evidence type="ECO:0000256" key="4">
    <source>
        <dbReference type="ARBA" id="ARBA00022679"/>
    </source>
</evidence>
<reference evidence="8" key="1">
    <citation type="submission" date="2016-10" db="EMBL/GenBank/DDBJ databases">
        <authorList>
            <person name="Varghese N."/>
            <person name="Submissions S."/>
        </authorList>
    </citation>
    <scope>NUCLEOTIDE SEQUENCE [LARGE SCALE GENOMIC DNA]</scope>
    <source>
        <strain evidence="8">Nm69</strain>
    </source>
</reference>
<dbReference type="Proteomes" id="UP000199533">
    <property type="component" value="Unassembled WGS sequence"/>
</dbReference>
<evidence type="ECO:0000313" key="7">
    <source>
        <dbReference type="EMBL" id="SFK15216.1"/>
    </source>
</evidence>
<evidence type="ECO:0000256" key="6">
    <source>
        <dbReference type="HAMAP-Rule" id="MF_00074"/>
    </source>
</evidence>
<comment type="function">
    <text evidence="6">Specifically methylates the N7 position of guanine in position 527 of 16S rRNA.</text>
</comment>
<dbReference type="AlphaFoldDB" id="A0A1I3X8K2"/>
<gene>
    <name evidence="6" type="primary">rsmG</name>
    <name evidence="7" type="ORF">SAMN05216302_1001143</name>
</gene>
<dbReference type="InterPro" id="IPR029063">
    <property type="entry name" value="SAM-dependent_MTases_sf"/>
</dbReference>
<comment type="catalytic activity">
    <reaction evidence="6">
        <text>guanosine(527) in 16S rRNA + S-adenosyl-L-methionine = N(7)-methylguanosine(527) in 16S rRNA + S-adenosyl-L-homocysteine</text>
        <dbReference type="Rhea" id="RHEA:42732"/>
        <dbReference type="Rhea" id="RHEA-COMP:10209"/>
        <dbReference type="Rhea" id="RHEA-COMP:10210"/>
        <dbReference type="ChEBI" id="CHEBI:57856"/>
        <dbReference type="ChEBI" id="CHEBI:59789"/>
        <dbReference type="ChEBI" id="CHEBI:74269"/>
        <dbReference type="ChEBI" id="CHEBI:74480"/>
        <dbReference type="EC" id="2.1.1.170"/>
    </reaction>
</comment>
<evidence type="ECO:0000256" key="2">
    <source>
        <dbReference type="ARBA" id="ARBA00022552"/>
    </source>
</evidence>
<dbReference type="PANTHER" id="PTHR31760">
    <property type="entry name" value="S-ADENOSYL-L-METHIONINE-DEPENDENT METHYLTRANSFERASES SUPERFAMILY PROTEIN"/>
    <property type="match status" value="1"/>
</dbReference>
<dbReference type="NCBIfam" id="TIGR00138">
    <property type="entry name" value="rsmG_gidB"/>
    <property type="match status" value="1"/>
</dbReference>
<dbReference type="Pfam" id="PF02527">
    <property type="entry name" value="GidB"/>
    <property type="match status" value="1"/>
</dbReference>
<dbReference type="STRING" id="52441.SAMN05216302_1001143"/>
<evidence type="ECO:0000256" key="5">
    <source>
        <dbReference type="ARBA" id="ARBA00022691"/>
    </source>
</evidence>
<keyword evidence="5 6" id="KW-0949">S-adenosyl-L-methionine</keyword>
<feature type="binding site" evidence="6">
    <location>
        <position position="78"/>
    </location>
    <ligand>
        <name>S-adenosyl-L-methionine</name>
        <dbReference type="ChEBI" id="CHEBI:59789"/>
    </ligand>
</feature>
<dbReference type="PANTHER" id="PTHR31760:SF0">
    <property type="entry name" value="S-ADENOSYL-L-METHIONINE-DEPENDENT METHYLTRANSFERASES SUPERFAMILY PROTEIN"/>
    <property type="match status" value="1"/>
</dbReference>
<keyword evidence="8" id="KW-1185">Reference proteome</keyword>
<organism evidence="7 8">
    <name type="scientific">Nitrosomonas aestuarii</name>
    <dbReference type="NCBI Taxonomy" id="52441"/>
    <lineage>
        <taxon>Bacteria</taxon>
        <taxon>Pseudomonadati</taxon>
        <taxon>Pseudomonadota</taxon>
        <taxon>Betaproteobacteria</taxon>
        <taxon>Nitrosomonadales</taxon>
        <taxon>Nitrosomonadaceae</taxon>
        <taxon>Nitrosomonas</taxon>
    </lineage>
</organism>
<dbReference type="Gene3D" id="3.40.50.150">
    <property type="entry name" value="Vaccinia Virus protein VP39"/>
    <property type="match status" value="1"/>
</dbReference>
<keyword evidence="1 6" id="KW-0963">Cytoplasm</keyword>
<proteinExistence type="inferred from homology"/>
<dbReference type="EC" id="2.1.1.170" evidence="6"/>
<dbReference type="PIRSF" id="PIRSF003078">
    <property type="entry name" value="GidB"/>
    <property type="match status" value="1"/>
</dbReference>
<dbReference type="CDD" id="cd02440">
    <property type="entry name" value="AdoMet_MTases"/>
    <property type="match status" value="1"/>
</dbReference>
<accession>A0A1I3X8K2</accession>
<keyword evidence="4 6" id="KW-0808">Transferase</keyword>
<feature type="binding site" evidence="6">
    <location>
        <begin position="129"/>
        <end position="130"/>
    </location>
    <ligand>
        <name>S-adenosyl-L-methionine</name>
        <dbReference type="ChEBI" id="CHEBI:59789"/>
    </ligand>
</feature>
<sequence length="225" mass="25148">MSLADQLTRHLSELACPEILQDLHAQEQIIQYLLLIEKWNKRYNLTAVKTIEAMLIQHIMDSLSSIGHLQGPQIVDAGTGAGLPGIPIAIARPEWQVILIDSNQKKTAFLQQAKIQLGLSNITVMAQRIENSIINERVNSIISRAYTSLGAFIETTRHWVAPDNDQCRWFAMKGKCTDQELAEVVAPFYVESKIPLIVPGLSAKRELVIIGQLQQSVAPHHSNRE</sequence>
<protein>
    <recommendedName>
        <fullName evidence="6">Ribosomal RNA small subunit methyltransferase G</fullName>
        <ecNumber evidence="6">2.1.1.170</ecNumber>
    </recommendedName>
    <alternativeName>
        <fullName evidence="6">16S rRNA 7-methylguanosine methyltransferase</fullName>
        <shortName evidence="6">16S rRNA m7G methyltransferase</shortName>
    </alternativeName>
</protein>
<dbReference type="RefSeq" id="WP_090696400.1">
    <property type="nucleotide sequence ID" value="NZ_FOSP01000001.1"/>
</dbReference>
<comment type="subcellular location">
    <subcellularLocation>
        <location evidence="6">Cytoplasm</location>
    </subcellularLocation>
</comment>
<dbReference type="SUPFAM" id="SSF53335">
    <property type="entry name" value="S-adenosyl-L-methionine-dependent methyltransferases"/>
    <property type="match status" value="1"/>
</dbReference>
<evidence type="ECO:0000313" key="8">
    <source>
        <dbReference type="Proteomes" id="UP000199533"/>
    </source>
</evidence>
<dbReference type="GO" id="GO:0005829">
    <property type="term" value="C:cytosol"/>
    <property type="evidence" value="ECO:0007669"/>
    <property type="project" value="TreeGrafter"/>
</dbReference>
<evidence type="ECO:0000256" key="1">
    <source>
        <dbReference type="ARBA" id="ARBA00022490"/>
    </source>
</evidence>
<feature type="binding site" evidence="6">
    <location>
        <position position="83"/>
    </location>
    <ligand>
        <name>S-adenosyl-L-methionine</name>
        <dbReference type="ChEBI" id="CHEBI:59789"/>
    </ligand>
</feature>